<dbReference type="OrthoDB" id="10277510at2759"/>
<keyword evidence="3" id="KW-1185">Reference proteome</keyword>
<dbReference type="EMBL" id="CAJVRL010000002">
    <property type="protein sequence ID" value="CAG8949331.1"/>
    <property type="molecule type" value="Genomic_DNA"/>
</dbReference>
<dbReference type="Proteomes" id="UP000696280">
    <property type="component" value="Unassembled WGS sequence"/>
</dbReference>
<sequence length="94" mass="10028">MQFQNLLLIATLASSVNSLSISGYGVAWCLTANRDYAPSVTSALCTLFRQDGCADCIMSTTGNPTCLSPSKQIIPSLWLHFCEDYGAESADGTL</sequence>
<organism evidence="2 3">
    <name type="scientific">Hymenoscyphus fraxineus</name>
    <dbReference type="NCBI Taxonomy" id="746836"/>
    <lineage>
        <taxon>Eukaryota</taxon>
        <taxon>Fungi</taxon>
        <taxon>Dikarya</taxon>
        <taxon>Ascomycota</taxon>
        <taxon>Pezizomycotina</taxon>
        <taxon>Leotiomycetes</taxon>
        <taxon>Helotiales</taxon>
        <taxon>Helotiaceae</taxon>
        <taxon>Hymenoscyphus</taxon>
    </lineage>
</organism>
<evidence type="ECO:0008006" key="4">
    <source>
        <dbReference type="Google" id="ProtNLM"/>
    </source>
</evidence>
<proteinExistence type="predicted"/>
<gene>
    <name evidence="2" type="ORF">HYFRA_00004957</name>
</gene>
<evidence type="ECO:0000256" key="1">
    <source>
        <dbReference type="SAM" id="SignalP"/>
    </source>
</evidence>
<feature type="chain" id="PRO_5040168054" description="Gnk2-homologous domain-containing protein" evidence="1">
    <location>
        <begin position="19"/>
        <end position="94"/>
    </location>
</feature>
<name>A0A9N9KLS4_9HELO</name>
<evidence type="ECO:0000313" key="2">
    <source>
        <dbReference type="EMBL" id="CAG8949331.1"/>
    </source>
</evidence>
<feature type="signal peptide" evidence="1">
    <location>
        <begin position="1"/>
        <end position="18"/>
    </location>
</feature>
<evidence type="ECO:0000313" key="3">
    <source>
        <dbReference type="Proteomes" id="UP000696280"/>
    </source>
</evidence>
<accession>A0A9N9KLS4</accession>
<reference evidence="2" key="1">
    <citation type="submission" date="2021-07" db="EMBL/GenBank/DDBJ databases">
        <authorList>
            <person name="Durling M."/>
        </authorList>
    </citation>
    <scope>NUCLEOTIDE SEQUENCE</scope>
</reference>
<dbReference type="AlphaFoldDB" id="A0A9N9KLS4"/>
<keyword evidence="1" id="KW-0732">Signal</keyword>
<protein>
    <recommendedName>
        <fullName evidence="4">Gnk2-homologous domain-containing protein</fullName>
    </recommendedName>
</protein>
<comment type="caution">
    <text evidence="2">The sequence shown here is derived from an EMBL/GenBank/DDBJ whole genome shotgun (WGS) entry which is preliminary data.</text>
</comment>